<evidence type="ECO:0000313" key="2">
    <source>
        <dbReference type="EMBL" id="OGG61439.1"/>
    </source>
</evidence>
<dbReference type="SUPFAM" id="SSF53448">
    <property type="entry name" value="Nucleotide-diphospho-sugar transferases"/>
    <property type="match status" value="1"/>
</dbReference>
<dbReference type="PANTHER" id="PTHR48090">
    <property type="entry name" value="UNDECAPRENYL-PHOSPHATE 4-DEOXY-4-FORMAMIDO-L-ARABINOSE TRANSFERASE-RELATED"/>
    <property type="match status" value="1"/>
</dbReference>
<dbReference type="PANTHER" id="PTHR48090:SF7">
    <property type="entry name" value="RFBJ PROTEIN"/>
    <property type="match status" value="1"/>
</dbReference>
<dbReference type="InterPro" id="IPR029044">
    <property type="entry name" value="Nucleotide-diphossugar_trans"/>
</dbReference>
<feature type="domain" description="Glycosyltransferase 2-like" evidence="1">
    <location>
        <begin position="8"/>
        <end position="169"/>
    </location>
</feature>
<accession>A0A1F6DJ11</accession>
<dbReference type="AlphaFoldDB" id="A0A1F6DJ11"/>
<dbReference type="CDD" id="cd04179">
    <property type="entry name" value="DPM_DPG-synthase_like"/>
    <property type="match status" value="1"/>
</dbReference>
<dbReference type="InterPro" id="IPR050256">
    <property type="entry name" value="Glycosyltransferase_2"/>
</dbReference>
<comment type="caution">
    <text evidence="2">The sequence shown here is derived from an EMBL/GenBank/DDBJ whole genome shotgun (WGS) entry which is preliminary data.</text>
</comment>
<dbReference type="Proteomes" id="UP000178532">
    <property type="component" value="Unassembled WGS sequence"/>
</dbReference>
<reference evidence="2 3" key="1">
    <citation type="journal article" date="2016" name="Nat. Commun.">
        <title>Thousands of microbial genomes shed light on interconnected biogeochemical processes in an aquifer system.</title>
        <authorList>
            <person name="Anantharaman K."/>
            <person name="Brown C.T."/>
            <person name="Hug L.A."/>
            <person name="Sharon I."/>
            <person name="Castelle C.J."/>
            <person name="Probst A.J."/>
            <person name="Thomas B.C."/>
            <person name="Singh A."/>
            <person name="Wilkins M.J."/>
            <person name="Karaoz U."/>
            <person name="Brodie E.L."/>
            <person name="Williams K.H."/>
            <person name="Hubbard S.S."/>
            <person name="Banfield J.F."/>
        </authorList>
    </citation>
    <scope>NUCLEOTIDE SEQUENCE [LARGE SCALE GENOMIC DNA]</scope>
</reference>
<dbReference type="InterPro" id="IPR001173">
    <property type="entry name" value="Glyco_trans_2-like"/>
</dbReference>
<dbReference type="Pfam" id="PF00535">
    <property type="entry name" value="Glycos_transf_2"/>
    <property type="match status" value="1"/>
</dbReference>
<dbReference type="EMBL" id="MFLI01000020">
    <property type="protein sequence ID" value="OGG61439.1"/>
    <property type="molecule type" value="Genomic_DNA"/>
</dbReference>
<gene>
    <name evidence="2" type="ORF">A3C19_01650</name>
</gene>
<protein>
    <recommendedName>
        <fullName evidence="1">Glycosyltransferase 2-like domain-containing protein</fullName>
    </recommendedName>
</protein>
<evidence type="ECO:0000259" key="1">
    <source>
        <dbReference type="Pfam" id="PF00535"/>
    </source>
</evidence>
<dbReference type="STRING" id="1798495.A3C19_01650"/>
<organism evidence="2 3">
    <name type="scientific">Candidatus Kaiserbacteria bacterium RIFCSPHIGHO2_02_FULL_54_22</name>
    <dbReference type="NCBI Taxonomy" id="1798495"/>
    <lineage>
        <taxon>Bacteria</taxon>
        <taxon>Candidatus Kaiseribacteriota</taxon>
    </lineage>
</organism>
<evidence type="ECO:0000313" key="3">
    <source>
        <dbReference type="Proteomes" id="UP000178532"/>
    </source>
</evidence>
<dbReference type="Gene3D" id="3.90.550.10">
    <property type="entry name" value="Spore Coat Polysaccharide Biosynthesis Protein SpsA, Chain A"/>
    <property type="match status" value="1"/>
</dbReference>
<sequence>MYKGKTVSVVIPTYNEEGSIRAVINGFFDTGVVDEVVVIDNNALGNTKLEVAKTKARLIEEKEHQGYGAAMMRGLREASGGLVITCEGDGTFLPNDIHKFLAYTGEFEAVFGTRTSRAAIWSGAFMPFPVRVGNWAVAKFLEVLHNGPSMTDVSCSYKLFSREVLNSIFDLFHLSSGKEAFSAEIMTWVIRRGWRPVEIPVIYKQRVGTSMYSGESVFKAAKIGFKMVLQILRYRLIHLGPIRKDIKPIRNITRERD</sequence>
<proteinExistence type="predicted"/>
<name>A0A1F6DJ11_9BACT</name>